<dbReference type="PANTHER" id="PTHR34071">
    <property type="entry name" value="5-NITROIMIDAZOLE ANTIBIOTICS RESISTANCE PROTEIN, NIMA-FAMILY-RELATED PROTEIN-RELATED"/>
    <property type="match status" value="1"/>
</dbReference>
<evidence type="ECO:0000313" key="2">
    <source>
        <dbReference type="EMBL" id="MTU27815.1"/>
    </source>
</evidence>
<sequence length="162" mass="18659">MKTLVHTDKELIEATIKKCDICYVGLADTDGTPYVLPMNFGYRDGVIYLHSAQEGRSISILERNPRVCITFSTDHDLVFQHPEVACSYRMRSKSVICWGEVHFEEDFDKKTEALDIIMKQYSDKEFRYSDPAVKNVKIWIVEMDEVTCKEFGAPHNKLKIGS</sequence>
<dbReference type="PANTHER" id="PTHR34071:SF2">
    <property type="entry name" value="FLAVIN-NUCLEOTIDE-BINDING PROTEIN"/>
    <property type="match status" value="1"/>
</dbReference>
<evidence type="ECO:0000313" key="5">
    <source>
        <dbReference type="EMBL" id="MTV01519.1"/>
    </source>
</evidence>
<dbReference type="Gene3D" id="2.30.110.10">
    <property type="entry name" value="Electron Transport, Fmn-binding Protein, Chain A"/>
    <property type="match status" value="1"/>
</dbReference>
<proteinExistence type="predicted"/>
<evidence type="ECO:0000313" key="9">
    <source>
        <dbReference type="Proteomes" id="UP000437446"/>
    </source>
</evidence>
<dbReference type="OrthoDB" id="9794935at2"/>
<evidence type="ECO:0000313" key="1">
    <source>
        <dbReference type="EMBL" id="GKH72479.1"/>
    </source>
</evidence>
<evidence type="ECO:0000313" key="4">
    <source>
        <dbReference type="EMBL" id="MTU67864.1"/>
    </source>
</evidence>
<comment type="caution">
    <text evidence="1">The sequence shown here is derived from an EMBL/GenBank/DDBJ whole genome shotgun (WGS) entry which is preliminary data.</text>
</comment>
<dbReference type="Pfam" id="PF12900">
    <property type="entry name" value="Pyridox_ox_2"/>
    <property type="match status" value="1"/>
</dbReference>
<dbReference type="GeneID" id="49203732"/>
<dbReference type="InterPro" id="IPR012349">
    <property type="entry name" value="Split_barrel_FMN-bd"/>
</dbReference>
<dbReference type="RefSeq" id="WP_005639730.1">
    <property type="nucleotide sequence ID" value="NZ_BAABYG010000001.1"/>
</dbReference>
<dbReference type="Proteomes" id="UP000482671">
    <property type="component" value="Unassembled WGS sequence"/>
</dbReference>
<dbReference type="Proteomes" id="UP001055114">
    <property type="component" value="Unassembled WGS sequence"/>
</dbReference>
<dbReference type="EMBL" id="QSUP01000004">
    <property type="protein sequence ID" value="RGN52914.1"/>
    <property type="molecule type" value="Genomic_DNA"/>
</dbReference>
<name>A0A354MFU5_9BACT</name>
<dbReference type="Proteomes" id="UP000448908">
    <property type="component" value="Unassembled WGS sequence"/>
</dbReference>
<keyword evidence="8" id="KW-1185">Reference proteome</keyword>
<dbReference type="EMBL" id="BQNZ01000002">
    <property type="protein sequence ID" value="GKH72479.1"/>
    <property type="molecule type" value="Genomic_DNA"/>
</dbReference>
<reference evidence="8 9" key="2">
    <citation type="journal article" date="2019" name="Nat. Med.">
        <title>A library of human gut bacterial isolates paired with longitudinal multiomics data enables mechanistic microbiome research.</title>
        <authorList>
            <person name="Poyet M."/>
            <person name="Groussin M."/>
            <person name="Gibbons S.M."/>
            <person name="Avila-Pacheco J."/>
            <person name="Jiang X."/>
            <person name="Kearney S.M."/>
            <person name="Perrotta A.R."/>
            <person name="Berdy B."/>
            <person name="Zhao S."/>
            <person name="Lieberman T.D."/>
            <person name="Swanson P.K."/>
            <person name="Smith M."/>
            <person name="Roesemann S."/>
            <person name="Alexander J.E."/>
            <person name="Rich S.A."/>
            <person name="Livny J."/>
            <person name="Vlamakis H."/>
            <person name="Clish C."/>
            <person name="Bullock K."/>
            <person name="Deik A."/>
            <person name="Scott J."/>
            <person name="Pierce K.A."/>
            <person name="Xavier R.J."/>
            <person name="Alm E.J."/>
        </authorList>
    </citation>
    <scope>NUCLEOTIDE SEQUENCE [LARGE SCALE GENOMIC DNA]</scope>
    <source>
        <strain evidence="5 11">BIOML-A11</strain>
        <strain evidence="4 10">BIOML-A16</strain>
        <strain evidence="2 9">BIOML-A25</strain>
        <strain evidence="3 8">BIOML-A29</strain>
    </source>
</reference>
<dbReference type="InterPro" id="IPR024747">
    <property type="entry name" value="Pyridox_Oxase-rel"/>
</dbReference>
<evidence type="ECO:0000313" key="8">
    <source>
        <dbReference type="Proteomes" id="UP000434916"/>
    </source>
</evidence>
<reference evidence="1" key="3">
    <citation type="submission" date="2022-01" db="EMBL/GenBank/DDBJ databases">
        <title>Novel bile acid biosynthetic pathways are enriched in the microbiome of centenarians.</title>
        <authorList>
            <person name="Sato Y."/>
            <person name="Atarashi K."/>
            <person name="Plichta R.D."/>
            <person name="Arai Y."/>
            <person name="Sasajima S."/>
            <person name="Kearney M.S."/>
            <person name="Suda W."/>
            <person name="Takeshita K."/>
            <person name="Sasaki T."/>
            <person name="Okamoto S."/>
            <person name="Skelly N.A."/>
            <person name="Okamura Y."/>
            <person name="Vlamakis H."/>
            <person name="Li Y."/>
            <person name="Tanoue T."/>
            <person name="Takei H."/>
            <person name="Nittono H."/>
            <person name="Narushima S."/>
            <person name="Irie J."/>
            <person name="Itoh H."/>
            <person name="Moriya K."/>
            <person name="Sugiura Y."/>
            <person name="Suematsu M."/>
            <person name="Moritoki N."/>
            <person name="Shibata S."/>
            <person name="Littman R.D."/>
            <person name="Fischbach A.M."/>
            <person name="Uwamino Y."/>
            <person name="Inoue T."/>
            <person name="Honda A."/>
            <person name="Hattori M."/>
            <person name="Murai T."/>
            <person name="Xavier J.R."/>
            <person name="Hirose N."/>
            <person name="Honda K."/>
        </authorList>
    </citation>
    <scope>NUCLEOTIDE SEQUENCE</scope>
    <source>
        <strain evidence="1">CE91-St3</strain>
    </source>
</reference>
<organism evidence="1 12">
    <name type="scientific">Parabacteroides merdae</name>
    <dbReference type="NCBI Taxonomy" id="46503"/>
    <lineage>
        <taxon>Bacteria</taxon>
        <taxon>Pseudomonadati</taxon>
        <taxon>Bacteroidota</taxon>
        <taxon>Bacteroidia</taxon>
        <taxon>Bacteroidales</taxon>
        <taxon>Tannerellaceae</taxon>
        <taxon>Parabacteroides</taxon>
    </lineage>
</organism>
<evidence type="ECO:0000313" key="3">
    <source>
        <dbReference type="EMBL" id="MTU40190.1"/>
    </source>
</evidence>
<dbReference type="EMBL" id="WNDD01000007">
    <property type="protein sequence ID" value="MTV01519.1"/>
    <property type="molecule type" value="Genomic_DNA"/>
</dbReference>
<dbReference type="EMBL" id="WNCN01000015">
    <property type="protein sequence ID" value="MTU40190.1"/>
    <property type="molecule type" value="Genomic_DNA"/>
</dbReference>
<evidence type="ECO:0000313" key="6">
    <source>
        <dbReference type="EMBL" id="RGN52914.1"/>
    </source>
</evidence>
<dbReference type="Proteomes" id="UP000437446">
    <property type="component" value="Unassembled WGS sequence"/>
</dbReference>
<accession>A0A354MFU5</accession>
<evidence type="ECO:0000313" key="11">
    <source>
        <dbReference type="Proteomes" id="UP000482671"/>
    </source>
</evidence>
<evidence type="ECO:0000313" key="10">
    <source>
        <dbReference type="Proteomes" id="UP000448908"/>
    </source>
</evidence>
<evidence type="ECO:0000313" key="7">
    <source>
        <dbReference type="Proteomes" id="UP000261088"/>
    </source>
</evidence>
<gene>
    <name evidence="1" type="ORF">CE91St3_23420</name>
    <name evidence="6" type="ORF">DXB61_05005</name>
    <name evidence="2" type="ORF">GMD66_01005</name>
    <name evidence="3" type="ORF">GMD82_12095</name>
    <name evidence="4" type="ORF">GMD92_01905</name>
    <name evidence="5" type="ORF">GME02_07510</name>
</gene>
<reference evidence="6 7" key="1">
    <citation type="submission" date="2018-08" db="EMBL/GenBank/DDBJ databases">
        <title>A genome reference for cultivated species of the human gut microbiota.</title>
        <authorList>
            <person name="Zou Y."/>
            <person name="Xue W."/>
            <person name="Luo G."/>
        </authorList>
    </citation>
    <scope>NUCLEOTIDE SEQUENCE [LARGE SCALE GENOMIC DNA]</scope>
    <source>
        <strain evidence="6 7">OM05-11AA</strain>
    </source>
</reference>
<dbReference type="EMBL" id="WNDA01000002">
    <property type="protein sequence ID" value="MTU67864.1"/>
    <property type="molecule type" value="Genomic_DNA"/>
</dbReference>
<protein>
    <submittedName>
        <fullName evidence="1">MFS transporter</fullName>
    </submittedName>
    <submittedName>
        <fullName evidence="2">Pyridoxamine 5'-phosphate oxidase family protein</fullName>
    </submittedName>
</protein>
<dbReference type="STRING" id="46503.ERS852463_02560"/>
<dbReference type="EMBL" id="WNCR01000001">
    <property type="protein sequence ID" value="MTU27815.1"/>
    <property type="molecule type" value="Genomic_DNA"/>
</dbReference>
<dbReference type="Proteomes" id="UP000434916">
    <property type="component" value="Unassembled WGS sequence"/>
</dbReference>
<dbReference type="Proteomes" id="UP000261088">
    <property type="component" value="Unassembled WGS sequence"/>
</dbReference>
<dbReference type="AlphaFoldDB" id="A0A354MFU5"/>
<evidence type="ECO:0000313" key="12">
    <source>
        <dbReference type="Proteomes" id="UP001055114"/>
    </source>
</evidence>
<dbReference type="SUPFAM" id="SSF50475">
    <property type="entry name" value="FMN-binding split barrel"/>
    <property type="match status" value="1"/>
</dbReference>